<dbReference type="InterPro" id="IPR051829">
    <property type="entry name" value="Multiheme_Cytochr_ET"/>
</dbReference>
<comment type="caution">
    <text evidence="3">The sequence shown here is derived from an EMBL/GenBank/DDBJ whole genome shotgun (WGS) entry which is preliminary data.</text>
</comment>
<keyword evidence="1" id="KW-0732">Signal</keyword>
<accession>A0ABY1NR43</accession>
<dbReference type="SUPFAM" id="SSF48695">
    <property type="entry name" value="Multiheme cytochromes"/>
    <property type="match status" value="1"/>
</dbReference>
<sequence>MAAKNPSEDPGLTYFGHEAKPEYDFDLGTPDKAFTCASCHSGGILEFDRKTGVRHDIEESWDNDTDGTGFFSNATYSDEEVDGDLFSYTPDEYARGYTGKPHKFNWKKSGVLDVDCFLCHADRQVGSSDDMSVRSGMWYADNPTPANPRVFVFEKKDADGNVVEISLGFPPSLNATEIADNYTIDSANFYSNPLGRIVSLYYGPDIVNCLSNINATENLNLRILVAEELTEYIKRGMLSNATAYFDGLINLRIYNPEDNSTICTFNATTAPDLGNFTRTFFLDPGAPNFSARDYLRNAFYESATEGQPYVDSGMFLRITTMSNNFTYDPTNSTVPFVRLARAGFFFGWADSGTLMGVSLKGAINSDNETLSYYPLAFVRLEKQSDGTFKAVTYYAKLAESGDDSGEKVLKVNLPILETGPKTGGHYTLCSADSSDEDGVAKIQPTVNKDDALTYMCAQCHFAMPDEKNVWPNPLYGTPMYNQLPPILQKQAFPSWYVRRGIIGMGADVVKRGAVFSRESEDDNSTAPIAIDSNGEIANSTVVNGISSTEGLPIGYDVHFDKDKGDLSCLSCHGQDNLSEEEKAYHNPHNFLKGNDPAGEVDPALDYNPSLQTCVKCHWGSEAAAATAHEPFFMKVDGENTAYIHLQKIECQVCHIPYKTYWTFRFFNDLVGYSNNFDNRFRTFNSDGTIQQFPPEWAIPAFAPTYGVNFAYTITQTTDNGGDVVVPMTMIDMDPYRALMRWNDNGTMFGMWATGANPLMKPYLFPYRWAPVIVKRYTIDDNGNQVLRAGLINPIIVATWMDASTNRVLYIRELNAAVEGFPLTPSGGSTIDPENDNQTKEVPGLIVDNNTGKVCVKLINNSFVCDDDGDMVPEIDTETEYEAMKDALKQVLESEGEKDPNPVMFIGMAPFGIDHGVLPAGYALGSHGLDDKPLSCKACHSDDPSKSRLSPEVYSGDATKGRFITLVPFGLPSEAIEDAKKYGGWKLPFDLETKTINGKTVMGATQGAFMNFVSVPVESKEYVAYALATPGKSDSVMVNDVTISYPAGSVDTPTLIKVEKVEDGAIEESLLDAAKSLGVQTPVIAGGIYRIETKDNRFNLPVTFTLPYSVFKVTGKVLLLKSEDGKHWSVITSQVIDPQSPNPYISFSTTELSYFAVVGPASTEVSSITVPEIEISNVTDNQVQMSVSLPGIGEREITVSVEGASIPSVTSIITNSTSIEEFAKDNKLSVILVPPVELEPDTNATSITVNFENVPLQVAGDVEPIAVRDGEKLPYKIVSKEESALTVSFDLSSRNLTRGTSTITVALGIPSSSYITTSTNTASGGGGGCSLAPATTASSGLASFGAMLSGLLGLMFGRRRKKKQ</sequence>
<protein>
    <recommendedName>
        <fullName evidence="5">Cytochrome c-552/4 domain-containing protein</fullName>
    </recommendedName>
</protein>
<keyword evidence="2" id="KW-0812">Transmembrane</keyword>
<keyword evidence="2" id="KW-1133">Transmembrane helix</keyword>
<dbReference type="Gene3D" id="1.10.1130.10">
    <property type="entry name" value="Flavocytochrome C3, Chain A"/>
    <property type="match status" value="1"/>
</dbReference>
<dbReference type="PANTHER" id="PTHR35038">
    <property type="entry name" value="DISSIMILATORY SULFITE REDUCTASE SIRA"/>
    <property type="match status" value="1"/>
</dbReference>
<dbReference type="Proteomes" id="UP001157911">
    <property type="component" value="Unassembled WGS sequence"/>
</dbReference>
<evidence type="ECO:0000313" key="3">
    <source>
        <dbReference type="EMBL" id="SMP15865.1"/>
    </source>
</evidence>
<evidence type="ECO:0000313" key="4">
    <source>
        <dbReference type="Proteomes" id="UP001157911"/>
    </source>
</evidence>
<evidence type="ECO:0000256" key="2">
    <source>
        <dbReference type="SAM" id="Phobius"/>
    </source>
</evidence>
<keyword evidence="2" id="KW-0472">Membrane</keyword>
<gene>
    <name evidence="3" type="ORF">SAMN06265339_1457</name>
</gene>
<dbReference type="Gene3D" id="2.60.220.30">
    <property type="match status" value="1"/>
</dbReference>
<organism evidence="3 4">
    <name type="scientific">Desulfurobacterium pacificum</name>
    <dbReference type="NCBI Taxonomy" id="240166"/>
    <lineage>
        <taxon>Bacteria</taxon>
        <taxon>Pseudomonadati</taxon>
        <taxon>Aquificota</taxon>
        <taxon>Aquificia</taxon>
        <taxon>Desulfurobacteriales</taxon>
        <taxon>Desulfurobacteriaceae</taxon>
        <taxon>Desulfurobacterium</taxon>
    </lineage>
</organism>
<dbReference type="EMBL" id="FXUB01000004">
    <property type="protein sequence ID" value="SMP15865.1"/>
    <property type="molecule type" value="Genomic_DNA"/>
</dbReference>
<reference evidence="3 4" key="1">
    <citation type="submission" date="2017-05" db="EMBL/GenBank/DDBJ databases">
        <authorList>
            <person name="Varghese N."/>
            <person name="Submissions S."/>
        </authorList>
    </citation>
    <scope>NUCLEOTIDE SEQUENCE [LARGE SCALE GENOMIC DNA]</scope>
    <source>
        <strain evidence="3 4">DSM 15522</strain>
    </source>
</reference>
<evidence type="ECO:0008006" key="5">
    <source>
        <dbReference type="Google" id="ProtNLM"/>
    </source>
</evidence>
<dbReference type="InterPro" id="IPR036280">
    <property type="entry name" value="Multihaem_cyt_sf"/>
</dbReference>
<proteinExistence type="predicted"/>
<name>A0ABY1NR43_9BACT</name>
<keyword evidence="4" id="KW-1185">Reference proteome</keyword>
<feature type="transmembrane region" description="Helical" evidence="2">
    <location>
        <begin position="1338"/>
        <end position="1356"/>
    </location>
</feature>
<evidence type="ECO:0000256" key="1">
    <source>
        <dbReference type="ARBA" id="ARBA00022729"/>
    </source>
</evidence>